<organism evidence="2 3">
    <name type="scientific">Rubroshorea leprosula</name>
    <dbReference type="NCBI Taxonomy" id="152421"/>
    <lineage>
        <taxon>Eukaryota</taxon>
        <taxon>Viridiplantae</taxon>
        <taxon>Streptophyta</taxon>
        <taxon>Embryophyta</taxon>
        <taxon>Tracheophyta</taxon>
        <taxon>Spermatophyta</taxon>
        <taxon>Magnoliopsida</taxon>
        <taxon>eudicotyledons</taxon>
        <taxon>Gunneridae</taxon>
        <taxon>Pentapetalae</taxon>
        <taxon>rosids</taxon>
        <taxon>malvids</taxon>
        <taxon>Malvales</taxon>
        <taxon>Dipterocarpaceae</taxon>
        <taxon>Rubroshorea</taxon>
    </lineage>
</organism>
<keyword evidence="3" id="KW-1185">Reference proteome</keyword>
<accession>A0AAV5JBK2</accession>
<feature type="compositionally biased region" description="Basic and acidic residues" evidence="1">
    <location>
        <begin position="1"/>
        <end position="15"/>
    </location>
</feature>
<evidence type="ECO:0000313" key="3">
    <source>
        <dbReference type="Proteomes" id="UP001054252"/>
    </source>
</evidence>
<gene>
    <name evidence="2" type="ORF">SLEP1_g21295</name>
</gene>
<dbReference type="Proteomes" id="UP001054252">
    <property type="component" value="Unassembled WGS sequence"/>
</dbReference>
<evidence type="ECO:0000313" key="2">
    <source>
        <dbReference type="EMBL" id="GKV09856.1"/>
    </source>
</evidence>
<feature type="region of interest" description="Disordered" evidence="1">
    <location>
        <begin position="1"/>
        <end position="35"/>
    </location>
</feature>
<proteinExistence type="predicted"/>
<dbReference type="EMBL" id="BPVZ01000031">
    <property type="protein sequence ID" value="GKV09856.1"/>
    <property type="molecule type" value="Genomic_DNA"/>
</dbReference>
<reference evidence="2 3" key="1">
    <citation type="journal article" date="2021" name="Commun. Biol.">
        <title>The genome of Shorea leprosula (Dipterocarpaceae) highlights the ecological relevance of drought in aseasonal tropical rainforests.</title>
        <authorList>
            <person name="Ng K.K.S."/>
            <person name="Kobayashi M.J."/>
            <person name="Fawcett J.A."/>
            <person name="Hatakeyama M."/>
            <person name="Paape T."/>
            <person name="Ng C.H."/>
            <person name="Ang C.C."/>
            <person name="Tnah L.H."/>
            <person name="Lee C.T."/>
            <person name="Nishiyama T."/>
            <person name="Sese J."/>
            <person name="O'Brien M.J."/>
            <person name="Copetti D."/>
            <person name="Mohd Noor M.I."/>
            <person name="Ong R.C."/>
            <person name="Putra M."/>
            <person name="Sireger I.Z."/>
            <person name="Indrioko S."/>
            <person name="Kosugi Y."/>
            <person name="Izuno A."/>
            <person name="Isagi Y."/>
            <person name="Lee S.L."/>
            <person name="Shimizu K.K."/>
        </authorList>
    </citation>
    <scope>NUCLEOTIDE SEQUENCE [LARGE SCALE GENOMIC DNA]</scope>
    <source>
        <strain evidence="2">214</strain>
    </source>
</reference>
<name>A0AAV5JBK2_9ROSI</name>
<comment type="caution">
    <text evidence="2">The sequence shown here is derived from an EMBL/GenBank/DDBJ whole genome shotgun (WGS) entry which is preliminary data.</text>
</comment>
<protein>
    <submittedName>
        <fullName evidence="2">Uncharacterized protein</fullName>
    </submittedName>
</protein>
<sequence length="35" mass="4042">MDLKGFSKEHPKMESAHLLQSPFLPLRPRTDSSFL</sequence>
<evidence type="ECO:0000256" key="1">
    <source>
        <dbReference type="SAM" id="MobiDB-lite"/>
    </source>
</evidence>
<dbReference type="AlphaFoldDB" id="A0AAV5JBK2"/>